<evidence type="ECO:0000313" key="10">
    <source>
        <dbReference type="EMBL" id="MBB5897244.1"/>
    </source>
</evidence>
<evidence type="ECO:0000256" key="4">
    <source>
        <dbReference type="ARBA" id="ARBA00022741"/>
    </source>
</evidence>
<evidence type="ECO:0000256" key="8">
    <source>
        <dbReference type="SAM" id="MobiDB-lite"/>
    </source>
</evidence>
<evidence type="ECO:0000256" key="1">
    <source>
        <dbReference type="ARBA" id="ARBA00012513"/>
    </source>
</evidence>
<keyword evidence="2 10" id="KW-0723">Serine/threonine-protein kinase</keyword>
<dbReference type="PROSITE" id="PS00107">
    <property type="entry name" value="PROTEIN_KINASE_ATP"/>
    <property type="match status" value="1"/>
</dbReference>
<dbReference type="InterPro" id="IPR017441">
    <property type="entry name" value="Protein_kinase_ATP_BS"/>
</dbReference>
<reference evidence="10 11" key="1">
    <citation type="submission" date="2020-08" db="EMBL/GenBank/DDBJ databases">
        <title>Sequencing the genomes of 1000 actinobacteria strains.</title>
        <authorList>
            <person name="Klenk H.-P."/>
        </authorList>
    </citation>
    <scope>NUCLEOTIDE SEQUENCE [LARGE SCALE GENOMIC DNA]</scope>
    <source>
        <strain evidence="10 11">DSM 43851</strain>
    </source>
</reference>
<dbReference type="Gene3D" id="1.10.510.10">
    <property type="entry name" value="Transferase(Phosphotransferase) domain 1"/>
    <property type="match status" value="1"/>
</dbReference>
<keyword evidence="4 7" id="KW-0547">Nucleotide-binding</keyword>
<protein>
    <recommendedName>
        <fullName evidence="1">non-specific serine/threonine protein kinase</fullName>
        <ecNumber evidence="1">2.7.11.1</ecNumber>
    </recommendedName>
</protein>
<feature type="domain" description="Protein kinase" evidence="9">
    <location>
        <begin position="11"/>
        <end position="260"/>
    </location>
</feature>
<evidence type="ECO:0000256" key="7">
    <source>
        <dbReference type="PROSITE-ProRule" id="PRU10141"/>
    </source>
</evidence>
<evidence type="ECO:0000256" key="5">
    <source>
        <dbReference type="ARBA" id="ARBA00022777"/>
    </source>
</evidence>
<sequence>MGGDRLLAGRYRLGALVGRGAMAEVYRAYDMRLERPVAIKRFTAGGSVEGRRFEEEARLLAGLRHPGLVTVYEAGEDDGVRYLVMQLVNGPSLHAALERQMPTVDEVLALGRHLLPTLAYVHSRNVVHRDVKPSNILVDLDGEAFLADFGLAKLIDAAGLTRSGEIVGTAAFLAPEQVRGETATTAVDVYALGLVFLQCFTGRQEFPGTQTESALARLTRDPVIPDGLPPGVAELLAEMTSFDPWRRPTAEECARRWEELGIEVPAPRRSWGRAALAGVAGVLTIGLGLGVVLQEGPVTGPAPDSDSGPVRAAVPPPVTSTPAASTTPTTTADLATASRPTTSSKDPAPDPGEKDNGKHSAKGKPPGKHK</sequence>
<dbReference type="Proteomes" id="UP000585638">
    <property type="component" value="Unassembled WGS sequence"/>
</dbReference>
<keyword evidence="3" id="KW-0808">Transferase</keyword>
<proteinExistence type="predicted"/>
<feature type="compositionally biased region" description="Low complexity" evidence="8">
    <location>
        <begin position="320"/>
        <end position="338"/>
    </location>
</feature>
<dbReference type="InterPro" id="IPR011009">
    <property type="entry name" value="Kinase-like_dom_sf"/>
</dbReference>
<dbReference type="InterPro" id="IPR000719">
    <property type="entry name" value="Prot_kinase_dom"/>
</dbReference>
<organism evidence="10 11">
    <name type="scientific">Kutzneria kofuensis</name>
    <dbReference type="NCBI Taxonomy" id="103725"/>
    <lineage>
        <taxon>Bacteria</taxon>
        <taxon>Bacillati</taxon>
        <taxon>Actinomycetota</taxon>
        <taxon>Actinomycetes</taxon>
        <taxon>Pseudonocardiales</taxon>
        <taxon>Pseudonocardiaceae</taxon>
        <taxon>Kutzneria</taxon>
    </lineage>
</organism>
<keyword evidence="5 10" id="KW-0418">Kinase</keyword>
<dbReference type="EC" id="2.7.11.1" evidence="1"/>
<dbReference type="EMBL" id="JACHIR010000002">
    <property type="protein sequence ID" value="MBB5897244.1"/>
    <property type="molecule type" value="Genomic_DNA"/>
</dbReference>
<dbReference type="SUPFAM" id="SSF56112">
    <property type="entry name" value="Protein kinase-like (PK-like)"/>
    <property type="match status" value="1"/>
</dbReference>
<feature type="compositionally biased region" description="Basic residues" evidence="8">
    <location>
        <begin position="359"/>
        <end position="370"/>
    </location>
</feature>
<evidence type="ECO:0000259" key="9">
    <source>
        <dbReference type="PROSITE" id="PS50011"/>
    </source>
</evidence>
<feature type="region of interest" description="Disordered" evidence="8">
    <location>
        <begin position="298"/>
        <end position="370"/>
    </location>
</feature>
<dbReference type="RefSeq" id="WP_184869691.1">
    <property type="nucleotide sequence ID" value="NZ_BAAAWY010000071.1"/>
</dbReference>
<dbReference type="GO" id="GO:0005524">
    <property type="term" value="F:ATP binding"/>
    <property type="evidence" value="ECO:0007669"/>
    <property type="project" value="UniProtKB-UniRule"/>
</dbReference>
<evidence type="ECO:0000256" key="2">
    <source>
        <dbReference type="ARBA" id="ARBA00022527"/>
    </source>
</evidence>
<comment type="caution">
    <text evidence="10">The sequence shown here is derived from an EMBL/GenBank/DDBJ whole genome shotgun (WGS) entry which is preliminary data.</text>
</comment>
<dbReference type="AlphaFoldDB" id="A0A7W9KSR9"/>
<dbReference type="PANTHER" id="PTHR43289">
    <property type="entry name" value="MITOGEN-ACTIVATED PROTEIN KINASE KINASE KINASE 20-RELATED"/>
    <property type="match status" value="1"/>
</dbReference>
<evidence type="ECO:0000256" key="3">
    <source>
        <dbReference type="ARBA" id="ARBA00022679"/>
    </source>
</evidence>
<feature type="compositionally biased region" description="Basic and acidic residues" evidence="8">
    <location>
        <begin position="347"/>
        <end position="358"/>
    </location>
</feature>
<dbReference type="GO" id="GO:0004674">
    <property type="term" value="F:protein serine/threonine kinase activity"/>
    <property type="evidence" value="ECO:0007669"/>
    <property type="project" value="UniProtKB-KW"/>
</dbReference>
<dbReference type="InterPro" id="IPR008271">
    <property type="entry name" value="Ser/Thr_kinase_AS"/>
</dbReference>
<keyword evidence="11" id="KW-1185">Reference proteome</keyword>
<dbReference type="CDD" id="cd14014">
    <property type="entry name" value="STKc_PknB_like"/>
    <property type="match status" value="1"/>
</dbReference>
<dbReference type="PANTHER" id="PTHR43289:SF6">
    <property type="entry name" value="SERINE_THREONINE-PROTEIN KINASE NEKL-3"/>
    <property type="match status" value="1"/>
</dbReference>
<evidence type="ECO:0000313" key="11">
    <source>
        <dbReference type="Proteomes" id="UP000585638"/>
    </source>
</evidence>
<dbReference type="SMART" id="SM00220">
    <property type="entry name" value="S_TKc"/>
    <property type="match status" value="1"/>
</dbReference>
<evidence type="ECO:0000256" key="6">
    <source>
        <dbReference type="ARBA" id="ARBA00022840"/>
    </source>
</evidence>
<dbReference type="PROSITE" id="PS00108">
    <property type="entry name" value="PROTEIN_KINASE_ST"/>
    <property type="match status" value="1"/>
</dbReference>
<dbReference type="PROSITE" id="PS50011">
    <property type="entry name" value="PROTEIN_KINASE_DOM"/>
    <property type="match status" value="1"/>
</dbReference>
<accession>A0A7W9KSR9</accession>
<keyword evidence="6 7" id="KW-0067">ATP-binding</keyword>
<feature type="binding site" evidence="7">
    <location>
        <position position="40"/>
    </location>
    <ligand>
        <name>ATP</name>
        <dbReference type="ChEBI" id="CHEBI:30616"/>
    </ligand>
</feature>
<gene>
    <name evidence="10" type="ORF">BJ998_008503</name>
</gene>
<dbReference type="Gene3D" id="3.30.200.20">
    <property type="entry name" value="Phosphorylase Kinase, domain 1"/>
    <property type="match status" value="1"/>
</dbReference>
<name>A0A7W9KSR9_9PSEU</name>
<dbReference type="Pfam" id="PF00069">
    <property type="entry name" value="Pkinase"/>
    <property type="match status" value="1"/>
</dbReference>